<feature type="region of interest" description="Disordered" evidence="1">
    <location>
        <begin position="280"/>
        <end position="309"/>
    </location>
</feature>
<organism evidence="2">
    <name type="scientific">Chromera velia CCMP2878</name>
    <dbReference type="NCBI Taxonomy" id="1169474"/>
    <lineage>
        <taxon>Eukaryota</taxon>
        <taxon>Sar</taxon>
        <taxon>Alveolata</taxon>
        <taxon>Colpodellida</taxon>
        <taxon>Chromeraceae</taxon>
        <taxon>Chromera</taxon>
    </lineage>
</organism>
<dbReference type="AlphaFoldDB" id="A0A0K6S9Q4"/>
<dbReference type="EMBL" id="CDMZ01003812">
    <property type="protein sequence ID" value="CUC10391.1"/>
    <property type="molecule type" value="Genomic_DNA"/>
</dbReference>
<feature type="region of interest" description="Disordered" evidence="1">
    <location>
        <begin position="1"/>
        <end position="121"/>
    </location>
</feature>
<reference evidence="2" key="1">
    <citation type="submission" date="2014-11" db="EMBL/GenBank/DDBJ databases">
        <title>Molecular phylogeny of cliff fern family Woodsiaceae with morphological implications.</title>
        <authorList>
            <person name="Shao Y.-Z."/>
            <person name="Wei R."/>
            <person name="Zhang X.-C."/>
        </authorList>
    </citation>
    <scope>NUCLEOTIDE SEQUENCE</scope>
</reference>
<accession>A0A0K6S9Q4</accession>
<proteinExistence type="predicted"/>
<name>A0A0K6S9Q4_9ALVE</name>
<dbReference type="PhylomeDB" id="A0A0K6S9Q4"/>
<protein>
    <submittedName>
        <fullName evidence="2">Uncharacterized protein</fullName>
    </submittedName>
</protein>
<evidence type="ECO:0000313" key="2">
    <source>
        <dbReference type="EMBL" id="CUC10391.1"/>
    </source>
</evidence>
<evidence type="ECO:0000256" key="1">
    <source>
        <dbReference type="SAM" id="MobiDB-lite"/>
    </source>
</evidence>
<dbReference type="VEuPathDB" id="CryptoDB:Cvel_8463"/>
<feature type="compositionally biased region" description="Basic and acidic residues" evidence="1">
    <location>
        <begin position="280"/>
        <end position="289"/>
    </location>
</feature>
<feature type="region of interest" description="Disordered" evidence="1">
    <location>
        <begin position="139"/>
        <end position="164"/>
    </location>
</feature>
<gene>
    <name evidence="2" type="ORF">Cvel_8463.t2.CR1</name>
</gene>
<sequence length="337" mass="37408">MTDRSSGYLEKSGQKDKQINQCAQDLMYSQPKEPVEETIRSVWSGRFRQEDSQDAEAARAPPETDSDPEEVGSVGVLPSEDQGMGSGCGDDSGHRGQPQNPPPSNQVQGDGDERMDGQGGAAAVAAGVRYAYPLPVAANAQRAQDDRNNVGSDGDLEDREDASERAAGWEGKWAFWDSVDWTVEAWDDLDIPTDRHIDPRLRPALAAVIEEIVDRLGDEDAIKAERAWKALVYFPSIFFRKDRRGGHASLSACRRRIKAFWEGDFETLVRSLREDVVRMRERQKKGQERRGRRSMQQRTEDDLASKGRQVQGLIEEGTLSKAASRLQSFGVAPATTT</sequence>